<organism evidence="1 2">
    <name type="scientific">Paenibacillus vandeheii</name>
    <dbReference type="NCBI Taxonomy" id="3035917"/>
    <lineage>
        <taxon>Bacteria</taxon>
        <taxon>Bacillati</taxon>
        <taxon>Bacillota</taxon>
        <taxon>Bacilli</taxon>
        <taxon>Bacillales</taxon>
        <taxon>Paenibacillaceae</taxon>
        <taxon>Paenibacillus</taxon>
    </lineage>
</organism>
<dbReference type="RefSeq" id="WP_301245424.1">
    <property type="nucleotide sequence ID" value="NZ_JAROCD010000003.1"/>
</dbReference>
<dbReference type="Proteomes" id="UP001174205">
    <property type="component" value="Unassembled WGS sequence"/>
</dbReference>
<reference evidence="1" key="1">
    <citation type="submission" date="2023-03" db="EMBL/GenBank/DDBJ databases">
        <title>MT1 and MT2 Draft Genomes of Novel Species.</title>
        <authorList>
            <person name="Venkateswaran K."/>
        </authorList>
    </citation>
    <scope>NUCLEOTIDE SEQUENCE</scope>
    <source>
        <strain evidence="1">F6_3S_P_1C</strain>
    </source>
</reference>
<accession>A0ABT8J6X3</accession>
<evidence type="ECO:0000313" key="1">
    <source>
        <dbReference type="EMBL" id="MDN4600765.1"/>
    </source>
</evidence>
<protein>
    <submittedName>
        <fullName evidence="1">Uncharacterized protein</fullName>
    </submittedName>
</protein>
<evidence type="ECO:0000313" key="2">
    <source>
        <dbReference type="Proteomes" id="UP001174205"/>
    </source>
</evidence>
<comment type="caution">
    <text evidence="1">The sequence shown here is derived from an EMBL/GenBank/DDBJ whole genome shotgun (WGS) entry which is preliminary data.</text>
</comment>
<proteinExistence type="predicted"/>
<keyword evidence="2" id="KW-1185">Reference proteome</keyword>
<dbReference type="EMBL" id="JAROCD010000003">
    <property type="protein sequence ID" value="MDN4600765.1"/>
    <property type="molecule type" value="Genomic_DNA"/>
</dbReference>
<name>A0ABT8J6X3_9BACL</name>
<sequence length="266" mass="31142">MSKRLIESEVLSDWINTYGDQNYVDYKLRALAFAEKCFEEGIVTYDEKFSTFLLHGSLYSRITNCKYNSGMYKYVECEWEDEEKTFLDILHKQKGFWVSWKELTEEYMKNDYKHSYRPTIDRLNEREGYNLANIQVLTNAKNAAKATSLPHYLFTIVNHDDKSKQQTYRRFETKSEALKHIGLPYTKSDTGRFHQVSNSLYLLQSEHVTMGKVALEEYENPEDLSYSGSFSVAVSNPDGGIITISRNFTYERMAIILKQEQQIVHS</sequence>
<gene>
    <name evidence="1" type="ORF">P5G61_05970</name>
</gene>